<name>M3XTS1_MUSPF</name>
<evidence type="ECO:0000313" key="1">
    <source>
        <dbReference type="Ensembl" id="ENSMPUP00000002471.1"/>
    </source>
</evidence>
<sequence>MFVTRRTVRRFLRLASTKDAAWTCTYESPRGRGLSVLWGGRPAGFAGLCVTLFHCLSSCRTVSRSGCPVWRSHWQRLQIPTLPHPLQLPLLSGSWIPARRGGMKWYFTVVLVCVFLGMSDVRVLSSCSASYVNKTFSKYLCAASSLKPPSVNTEACSVLSCPPSTESLILAHNGDGAISKRSTKSLGRRMCWLLRACPVPPQPTPPSWG</sequence>
<protein>
    <submittedName>
        <fullName evidence="1">Uncharacterized protein</fullName>
    </submittedName>
</protein>
<dbReference type="EMBL" id="AEYP01029768">
    <property type="status" value="NOT_ANNOTATED_CDS"/>
    <property type="molecule type" value="Genomic_DNA"/>
</dbReference>
<reference evidence="1" key="1">
    <citation type="submission" date="2024-06" db="UniProtKB">
        <authorList>
            <consortium name="Ensembl"/>
        </authorList>
    </citation>
    <scope>IDENTIFICATION</scope>
</reference>
<dbReference type="Ensembl" id="ENSMPUT00000002523.1">
    <property type="protein sequence ID" value="ENSMPUP00000002471.1"/>
    <property type="gene ID" value="ENSMPUG00000002500.1"/>
</dbReference>
<dbReference type="InParanoid" id="M3XTS1"/>
<dbReference type="AlphaFoldDB" id="M3XTS1"/>
<proteinExistence type="predicted"/>
<organism evidence="1">
    <name type="scientific">Mustela putorius furo</name>
    <name type="common">European domestic ferret</name>
    <name type="synonym">Mustela furo</name>
    <dbReference type="NCBI Taxonomy" id="9669"/>
    <lineage>
        <taxon>Eukaryota</taxon>
        <taxon>Metazoa</taxon>
        <taxon>Chordata</taxon>
        <taxon>Craniata</taxon>
        <taxon>Vertebrata</taxon>
        <taxon>Euteleostomi</taxon>
        <taxon>Mammalia</taxon>
        <taxon>Eutheria</taxon>
        <taxon>Laurasiatheria</taxon>
        <taxon>Carnivora</taxon>
        <taxon>Caniformia</taxon>
        <taxon>Musteloidea</taxon>
        <taxon>Mustelidae</taxon>
        <taxon>Mustelinae</taxon>
        <taxon>Mustela</taxon>
    </lineage>
</organism>
<dbReference type="HOGENOM" id="CLU_1315043_0_0_1"/>
<accession>M3XTS1</accession>